<dbReference type="AlphaFoldDB" id="A0A150GQU1"/>
<dbReference type="Proteomes" id="UP000075714">
    <property type="component" value="Unassembled WGS sequence"/>
</dbReference>
<protein>
    <submittedName>
        <fullName evidence="2">Uncharacterized protein</fullName>
    </submittedName>
</protein>
<evidence type="ECO:0000313" key="3">
    <source>
        <dbReference type="Proteomes" id="UP000075714"/>
    </source>
</evidence>
<feature type="region of interest" description="Disordered" evidence="1">
    <location>
        <begin position="206"/>
        <end position="239"/>
    </location>
</feature>
<proteinExistence type="predicted"/>
<accession>A0A150GQU1</accession>
<evidence type="ECO:0000313" key="2">
    <source>
        <dbReference type="EMBL" id="KXZ52112.1"/>
    </source>
</evidence>
<gene>
    <name evidence="2" type="ORF">GPECTOR_10g1135</name>
</gene>
<evidence type="ECO:0000256" key="1">
    <source>
        <dbReference type="SAM" id="MobiDB-lite"/>
    </source>
</evidence>
<dbReference type="EMBL" id="LSYV01000011">
    <property type="protein sequence ID" value="KXZ52112.1"/>
    <property type="molecule type" value="Genomic_DNA"/>
</dbReference>
<comment type="caution">
    <text evidence="2">The sequence shown here is derived from an EMBL/GenBank/DDBJ whole genome shotgun (WGS) entry which is preliminary data.</text>
</comment>
<feature type="region of interest" description="Disordered" evidence="1">
    <location>
        <begin position="142"/>
        <end position="181"/>
    </location>
</feature>
<sequence length="239" mass="23075">MMEDDIGLAKLGVRACNAAAVEDEVIKEALDAAAVLSGEGTASGNAGTGAGGSDDGRAEGGRGAEAGVCSEEAGGDGGRRELERGRTAAKLASVESEIRGAGGSGGRAGAVADGRKVRNLSLQLAVIRDRLSDLRAERQRLHRLRGQQQQQGAATGAAAVASGSAPTAPGRPRFGARALARKGAGASATVAAAATVAAPAPAAVGGEALAADGGGSAPAGTSGRQPPPLAAWQGTAAPS</sequence>
<organism evidence="2 3">
    <name type="scientific">Gonium pectorale</name>
    <name type="common">Green alga</name>
    <dbReference type="NCBI Taxonomy" id="33097"/>
    <lineage>
        <taxon>Eukaryota</taxon>
        <taxon>Viridiplantae</taxon>
        <taxon>Chlorophyta</taxon>
        <taxon>core chlorophytes</taxon>
        <taxon>Chlorophyceae</taxon>
        <taxon>CS clade</taxon>
        <taxon>Chlamydomonadales</taxon>
        <taxon>Volvocaceae</taxon>
        <taxon>Gonium</taxon>
    </lineage>
</organism>
<keyword evidence="3" id="KW-1185">Reference proteome</keyword>
<name>A0A150GQU1_GONPE</name>
<feature type="compositionally biased region" description="Low complexity" evidence="1">
    <location>
        <begin position="146"/>
        <end position="181"/>
    </location>
</feature>
<feature type="region of interest" description="Disordered" evidence="1">
    <location>
        <begin position="40"/>
        <end position="88"/>
    </location>
</feature>
<reference evidence="3" key="1">
    <citation type="journal article" date="2016" name="Nat. Commun.">
        <title>The Gonium pectorale genome demonstrates co-option of cell cycle regulation during the evolution of multicellularity.</title>
        <authorList>
            <person name="Hanschen E.R."/>
            <person name="Marriage T.N."/>
            <person name="Ferris P.J."/>
            <person name="Hamaji T."/>
            <person name="Toyoda A."/>
            <person name="Fujiyama A."/>
            <person name="Neme R."/>
            <person name="Noguchi H."/>
            <person name="Minakuchi Y."/>
            <person name="Suzuki M."/>
            <person name="Kawai-Toyooka H."/>
            <person name="Smith D.R."/>
            <person name="Sparks H."/>
            <person name="Anderson J."/>
            <person name="Bakaric R."/>
            <person name="Luria V."/>
            <person name="Karger A."/>
            <person name="Kirschner M.W."/>
            <person name="Durand P.M."/>
            <person name="Michod R.E."/>
            <person name="Nozaki H."/>
            <person name="Olson B.J."/>
        </authorList>
    </citation>
    <scope>NUCLEOTIDE SEQUENCE [LARGE SCALE GENOMIC DNA]</scope>
    <source>
        <strain evidence="3">NIES-2863</strain>
    </source>
</reference>
<feature type="compositionally biased region" description="Basic and acidic residues" evidence="1">
    <location>
        <begin position="77"/>
        <end position="86"/>
    </location>
</feature>